<sequence length="150" mass="16565">MNLEEFNIIVFVTGIILGGAISLAFKSLTSKNTNKQPISNSGTVSIKSLQQELDKKQVIIDNFFADSNEQLTMVEKRLAELRTNLESGAGQISNINITKRTASIETPDTDSIVFEPPRDYALKTDKEQGTLSEKFGLDDKADDLEPVRTV</sequence>
<proteinExistence type="predicted"/>
<dbReference type="EMBL" id="JAEMNX010000008">
    <property type="protein sequence ID" value="MBJ7537728.1"/>
    <property type="molecule type" value="Genomic_DNA"/>
</dbReference>
<reference evidence="2" key="1">
    <citation type="submission" date="2020-12" db="EMBL/GenBank/DDBJ databases">
        <title>Marinomonas arctica sp. nov., a psychrotolerant bacterium isolated from the Arctic.</title>
        <authorList>
            <person name="Zhang Y."/>
        </authorList>
    </citation>
    <scope>NUCLEOTIDE SEQUENCE</scope>
    <source>
        <strain evidence="2">C1424</strain>
    </source>
</reference>
<feature type="transmembrane region" description="Helical" evidence="1">
    <location>
        <begin position="6"/>
        <end position="25"/>
    </location>
</feature>
<name>A0A934N2E6_9GAMM</name>
<protein>
    <submittedName>
        <fullName evidence="2">DUF1043 domain-containing protein</fullName>
    </submittedName>
</protein>
<evidence type="ECO:0000256" key="1">
    <source>
        <dbReference type="SAM" id="Phobius"/>
    </source>
</evidence>
<evidence type="ECO:0000313" key="3">
    <source>
        <dbReference type="Proteomes" id="UP000628710"/>
    </source>
</evidence>
<gene>
    <name evidence="2" type="ORF">I8J31_08600</name>
</gene>
<dbReference type="AlphaFoldDB" id="A0A934N2E6"/>
<comment type="caution">
    <text evidence="2">The sequence shown here is derived from an EMBL/GenBank/DDBJ whole genome shotgun (WGS) entry which is preliminary data.</text>
</comment>
<keyword evidence="1" id="KW-0812">Transmembrane</keyword>
<accession>A0A934N2E6</accession>
<keyword evidence="1" id="KW-1133">Transmembrane helix</keyword>
<evidence type="ECO:0000313" key="2">
    <source>
        <dbReference type="EMBL" id="MBJ7537728.1"/>
    </source>
</evidence>
<dbReference type="RefSeq" id="WP_199467870.1">
    <property type="nucleotide sequence ID" value="NZ_JAEMNX010000008.1"/>
</dbReference>
<dbReference type="Proteomes" id="UP000628710">
    <property type="component" value="Unassembled WGS sequence"/>
</dbReference>
<organism evidence="2 3">
    <name type="scientific">Marinomonas transparens</name>
    <dbReference type="NCBI Taxonomy" id="2795388"/>
    <lineage>
        <taxon>Bacteria</taxon>
        <taxon>Pseudomonadati</taxon>
        <taxon>Pseudomonadota</taxon>
        <taxon>Gammaproteobacteria</taxon>
        <taxon>Oceanospirillales</taxon>
        <taxon>Oceanospirillaceae</taxon>
        <taxon>Marinomonas</taxon>
    </lineage>
</organism>
<keyword evidence="1" id="KW-0472">Membrane</keyword>
<keyword evidence="3" id="KW-1185">Reference proteome</keyword>